<dbReference type="PANTHER" id="PTHR12526">
    <property type="entry name" value="GLYCOSYLTRANSFERASE"/>
    <property type="match status" value="1"/>
</dbReference>
<name>A0A916J4N3_9PROT</name>
<dbReference type="EMBL" id="CAJQUM010000001">
    <property type="protein sequence ID" value="CAG4884159.1"/>
    <property type="molecule type" value="Genomic_DNA"/>
</dbReference>
<sequence length="361" mass="39370">MTLKILHTESSTGWGGQEHRIFKEMVSLRARGHTLELACRPEARLGVRAEEAGFTVHRIPMRGGGDLVAAWRLARLLRRERFDVVNTHSGHDSLLGGIAGRLARTPLIVRTRHLALPITSPATYRKLPHKVVTVSDWVRNYLISVGVPAENVTTVYTGIEPLPETCSTLRRELGLTDDSILIATVAILRFEKGHLDLINAAKPLLAERPAVHLVFAGDGPIYDRLCDYIAECGLTDRIHLLGLRRDIPNVLAGCDFFALATWQEALGTSFIEAMAAGLAVVGTAVDGVPEVISDGVNGLLVPPKDQAALTRALYTLVDDAALRRRLGEAGLAITRTRFSVATMAAEMEAFYLASLAERHRA</sequence>
<evidence type="ECO:0000313" key="3">
    <source>
        <dbReference type="EMBL" id="CAG4884159.1"/>
    </source>
</evidence>
<proteinExistence type="predicted"/>
<keyword evidence="3" id="KW-0808">Transferase</keyword>
<feature type="domain" description="Glycosyltransferase subfamily 4-like N-terminal" evidence="2">
    <location>
        <begin position="14"/>
        <end position="160"/>
    </location>
</feature>
<dbReference type="SUPFAM" id="SSF53756">
    <property type="entry name" value="UDP-Glycosyltransferase/glycogen phosphorylase"/>
    <property type="match status" value="1"/>
</dbReference>
<dbReference type="GO" id="GO:0016757">
    <property type="term" value="F:glycosyltransferase activity"/>
    <property type="evidence" value="ECO:0007669"/>
    <property type="project" value="InterPro"/>
</dbReference>
<accession>A0A916J4N3</accession>
<organism evidence="3 4">
    <name type="scientific">Georgfuchsia toluolica</name>
    <dbReference type="NCBI Taxonomy" id="424218"/>
    <lineage>
        <taxon>Bacteria</taxon>
        <taxon>Pseudomonadati</taxon>
        <taxon>Pseudomonadota</taxon>
        <taxon>Betaproteobacteria</taxon>
        <taxon>Nitrosomonadales</taxon>
        <taxon>Sterolibacteriaceae</taxon>
        <taxon>Georgfuchsia</taxon>
    </lineage>
</organism>
<evidence type="ECO:0000259" key="1">
    <source>
        <dbReference type="Pfam" id="PF00534"/>
    </source>
</evidence>
<dbReference type="Gene3D" id="3.40.50.2000">
    <property type="entry name" value="Glycogen Phosphorylase B"/>
    <property type="match status" value="2"/>
</dbReference>
<keyword evidence="4" id="KW-1185">Reference proteome</keyword>
<dbReference type="Pfam" id="PF00534">
    <property type="entry name" value="Glycos_transf_1"/>
    <property type="match status" value="1"/>
</dbReference>
<reference evidence="3" key="1">
    <citation type="submission" date="2021-04" db="EMBL/GenBank/DDBJ databases">
        <authorList>
            <person name="Hornung B."/>
        </authorList>
    </citation>
    <scope>NUCLEOTIDE SEQUENCE</scope>
    <source>
        <strain evidence="3">G5G6</strain>
    </source>
</reference>
<dbReference type="AlphaFoldDB" id="A0A916J4N3"/>
<feature type="domain" description="Glycosyl transferase family 1" evidence="1">
    <location>
        <begin position="169"/>
        <end position="330"/>
    </location>
</feature>
<dbReference type="PANTHER" id="PTHR12526:SF638">
    <property type="entry name" value="SPORE COAT PROTEIN SA"/>
    <property type="match status" value="1"/>
</dbReference>
<dbReference type="InterPro" id="IPR001296">
    <property type="entry name" value="Glyco_trans_1"/>
</dbReference>
<comment type="caution">
    <text evidence="3">The sequence shown here is derived from an EMBL/GenBank/DDBJ whole genome shotgun (WGS) entry which is preliminary data.</text>
</comment>
<protein>
    <submittedName>
        <fullName evidence="3">Glycosyl transferase, group 1</fullName>
    </submittedName>
</protein>
<evidence type="ECO:0000313" key="4">
    <source>
        <dbReference type="Proteomes" id="UP000742786"/>
    </source>
</evidence>
<dbReference type="CDD" id="cd03801">
    <property type="entry name" value="GT4_PimA-like"/>
    <property type="match status" value="1"/>
</dbReference>
<gene>
    <name evidence="3" type="ORF">GTOL_12042</name>
</gene>
<evidence type="ECO:0000259" key="2">
    <source>
        <dbReference type="Pfam" id="PF13439"/>
    </source>
</evidence>
<dbReference type="Proteomes" id="UP000742786">
    <property type="component" value="Unassembled WGS sequence"/>
</dbReference>
<dbReference type="RefSeq" id="WP_220636033.1">
    <property type="nucleotide sequence ID" value="NZ_CAJQUM010000001.1"/>
</dbReference>
<dbReference type="Pfam" id="PF13439">
    <property type="entry name" value="Glyco_transf_4"/>
    <property type="match status" value="1"/>
</dbReference>
<dbReference type="InterPro" id="IPR028098">
    <property type="entry name" value="Glyco_trans_4-like_N"/>
</dbReference>